<dbReference type="GeneID" id="5325526"/>
<dbReference type="HOGENOM" id="CLU_167520_0_0_2"/>
<dbReference type="EMBL" id="CP000742">
    <property type="protein sequence ID" value="ABR54388.1"/>
    <property type="molecule type" value="Genomic_DNA"/>
</dbReference>
<dbReference type="STRING" id="406327.Mevan_0481"/>
<dbReference type="InterPro" id="IPR027396">
    <property type="entry name" value="DsrEFH-like"/>
</dbReference>
<dbReference type="SUPFAM" id="SSF75169">
    <property type="entry name" value="DsrEFH-like"/>
    <property type="match status" value="1"/>
</dbReference>
<dbReference type="KEGG" id="mvn:Mevan_0481"/>
<evidence type="ECO:0000313" key="1">
    <source>
        <dbReference type="EMBL" id="ABR54388.1"/>
    </source>
</evidence>
<organism evidence="1 2">
    <name type="scientific">Methanococcus vannielii (strain ATCC 35089 / DSM 1224 / JCM 13029 / OCM 148 / SB)</name>
    <dbReference type="NCBI Taxonomy" id="406327"/>
    <lineage>
        <taxon>Archaea</taxon>
        <taxon>Methanobacteriati</taxon>
        <taxon>Methanobacteriota</taxon>
        <taxon>Methanomada group</taxon>
        <taxon>Methanococci</taxon>
        <taxon>Methanococcales</taxon>
        <taxon>Methanococcaceae</taxon>
        <taxon>Methanococcus</taxon>
    </lineage>
</organism>
<keyword evidence="2" id="KW-1185">Reference proteome</keyword>
<proteinExistence type="predicted"/>
<sequence length="116" mass="13332">MKECFLVFTYEKDGKPYIPVMFHVLLFASEMKKKGDLVKIVFEGEGVKWLNELFNPEHPLKSHVEGLKDTFVACEACSSMFSVLEKIKGKVELENRLHGHVSLKNYLDSGYTVIEF</sequence>
<dbReference type="Gene3D" id="3.40.1260.10">
    <property type="entry name" value="DsrEFH-like"/>
    <property type="match status" value="1"/>
</dbReference>
<gene>
    <name evidence="1" type="ordered locus">Mevan_0481</name>
</gene>
<accession>A6UPG6</accession>
<reference evidence="1" key="1">
    <citation type="submission" date="2007-06" db="EMBL/GenBank/DDBJ databases">
        <title>Complete sequence of Methanococcus vannielii SB.</title>
        <authorList>
            <consortium name="US DOE Joint Genome Institute"/>
            <person name="Copeland A."/>
            <person name="Lucas S."/>
            <person name="Lapidus A."/>
            <person name="Barry K."/>
            <person name="Glavina del Rio T."/>
            <person name="Dalin E."/>
            <person name="Tice H."/>
            <person name="Pitluck S."/>
            <person name="Chain P."/>
            <person name="Malfatti S."/>
            <person name="Shin M."/>
            <person name="Vergez L."/>
            <person name="Schmutz J."/>
            <person name="Larimer F."/>
            <person name="Land M."/>
            <person name="Hauser L."/>
            <person name="Kyrpides N."/>
            <person name="Anderson I."/>
            <person name="Sieprawska-Lupa M."/>
            <person name="Whitman W.B."/>
            <person name="Richardson P."/>
        </authorList>
    </citation>
    <scope>NUCLEOTIDE SEQUENCE [LARGE SCALE GENOMIC DNA]</scope>
    <source>
        <strain evidence="1">SB</strain>
    </source>
</reference>
<dbReference type="InterPro" id="IPR003787">
    <property type="entry name" value="Sulphur_relay_DsrE/F-like"/>
</dbReference>
<dbReference type="Pfam" id="PF02635">
    <property type="entry name" value="DsrE"/>
    <property type="match status" value="1"/>
</dbReference>
<dbReference type="eggNOG" id="arCOG01670">
    <property type="taxonomic scope" value="Archaea"/>
</dbReference>
<evidence type="ECO:0008006" key="3">
    <source>
        <dbReference type="Google" id="ProtNLM"/>
    </source>
</evidence>
<dbReference type="OrthoDB" id="122708at2157"/>
<protein>
    <recommendedName>
        <fullName evidence="3">DsrE family protein</fullName>
    </recommendedName>
</protein>
<dbReference type="RefSeq" id="WP_011972291.1">
    <property type="nucleotide sequence ID" value="NC_009634.1"/>
</dbReference>
<dbReference type="AlphaFoldDB" id="A6UPG6"/>
<evidence type="ECO:0000313" key="2">
    <source>
        <dbReference type="Proteomes" id="UP000001107"/>
    </source>
</evidence>
<name>A6UPG6_METVS</name>
<dbReference type="Proteomes" id="UP000001107">
    <property type="component" value="Chromosome"/>
</dbReference>